<dbReference type="RefSeq" id="WP_153406624.1">
    <property type="nucleotide sequence ID" value="NZ_ML762449.1"/>
</dbReference>
<keyword evidence="2" id="KW-1185">Reference proteome</keyword>
<dbReference type="EMBL" id="WEID01000106">
    <property type="protein sequence ID" value="KAB8126496.1"/>
    <property type="molecule type" value="Genomic_DNA"/>
</dbReference>
<gene>
    <name evidence="1" type="ORF">F9U64_19875</name>
</gene>
<sequence>MTLVYKCKHCSCEIGRLNNQKLDLNKVGWGHLTSEEKTSLMNYQPTDQIEIKSICEDCQELLESNPANHELDYFIQ</sequence>
<evidence type="ECO:0000313" key="1">
    <source>
        <dbReference type="EMBL" id="KAB8126496.1"/>
    </source>
</evidence>
<dbReference type="GO" id="GO:0010468">
    <property type="term" value="P:regulation of gene expression"/>
    <property type="evidence" value="ECO:0007669"/>
    <property type="project" value="InterPro"/>
</dbReference>
<reference evidence="1 2" key="1">
    <citation type="submission" date="2019-10" db="EMBL/GenBank/DDBJ databases">
        <title>Gracilibacillus sp. nov. isolated from rice seeds.</title>
        <authorList>
            <person name="He S."/>
        </authorList>
    </citation>
    <scope>NUCLEOTIDE SEQUENCE [LARGE SCALE GENOMIC DNA]</scope>
    <source>
        <strain evidence="1 2">TD8</strain>
    </source>
</reference>
<protein>
    <submittedName>
        <fullName evidence="1">Anti-sigma-F factor Fin family protein</fullName>
    </submittedName>
</protein>
<dbReference type="Proteomes" id="UP000480246">
    <property type="component" value="Unassembled WGS sequence"/>
</dbReference>
<dbReference type="OrthoDB" id="2084556at2"/>
<name>A0A7C8GQY4_9BACI</name>
<dbReference type="Pfam" id="PF10955">
    <property type="entry name" value="Fin"/>
    <property type="match status" value="1"/>
</dbReference>
<dbReference type="AlphaFoldDB" id="A0A7C8GQY4"/>
<proteinExistence type="predicted"/>
<evidence type="ECO:0000313" key="2">
    <source>
        <dbReference type="Proteomes" id="UP000480246"/>
    </source>
</evidence>
<accession>A0A7C8GQY4</accession>
<dbReference type="InterPro" id="IPR020115">
    <property type="entry name" value="Fin"/>
</dbReference>
<comment type="caution">
    <text evidence="1">The sequence shown here is derived from an EMBL/GenBank/DDBJ whole genome shotgun (WGS) entry which is preliminary data.</text>
</comment>
<organism evidence="1 2">
    <name type="scientific">Gracilibacillus oryzae</name>
    <dbReference type="NCBI Taxonomy" id="1672701"/>
    <lineage>
        <taxon>Bacteria</taxon>
        <taxon>Bacillati</taxon>
        <taxon>Bacillota</taxon>
        <taxon>Bacilli</taxon>
        <taxon>Bacillales</taxon>
        <taxon>Bacillaceae</taxon>
        <taxon>Gracilibacillus</taxon>
    </lineage>
</organism>